<dbReference type="EMBL" id="GU071094">
    <property type="protein sequence ID" value="ADO97148.1"/>
    <property type="molecule type" value="Genomic_DNA"/>
</dbReference>
<evidence type="ECO:0000256" key="1">
    <source>
        <dbReference type="SAM" id="MobiDB-lite"/>
    </source>
</evidence>
<proteinExistence type="predicted"/>
<gene>
    <name evidence="2" type="ORF">SSM1_202</name>
</gene>
<dbReference type="Proteomes" id="UP000006523">
    <property type="component" value="Segment"/>
</dbReference>
<dbReference type="RefSeq" id="YP_004323093.1">
    <property type="nucleotide sequence ID" value="NC_015282.1"/>
</dbReference>
<dbReference type="GeneID" id="10327426"/>
<organism evidence="2 3">
    <name type="scientific">Synechococcus phage S-SM1</name>
    <dbReference type="NCBI Taxonomy" id="444859"/>
    <lineage>
        <taxon>Viruses</taxon>
        <taxon>Duplodnaviria</taxon>
        <taxon>Heunggongvirae</taxon>
        <taxon>Uroviricota</taxon>
        <taxon>Caudoviricetes</taxon>
        <taxon>Pantevenvirales</taxon>
        <taxon>Kyanoviridae</taxon>
        <taxon>Thetisvirus</taxon>
        <taxon>Thetisvirus ssm1</taxon>
    </lineage>
</organism>
<protein>
    <submittedName>
        <fullName evidence="2">Uncharacterized protein</fullName>
    </submittedName>
</protein>
<evidence type="ECO:0000313" key="3">
    <source>
        <dbReference type="Proteomes" id="UP000006523"/>
    </source>
</evidence>
<feature type="compositionally biased region" description="Basic and acidic residues" evidence="1">
    <location>
        <begin position="55"/>
        <end position="76"/>
    </location>
</feature>
<evidence type="ECO:0000313" key="2">
    <source>
        <dbReference type="EMBL" id="ADO97148.1"/>
    </source>
</evidence>
<dbReference type="OrthoDB" id="24855at10239"/>
<dbReference type="KEGG" id="vg:10327426"/>
<sequence length="100" mass="11842">MPLKKLKLNLTLLEELNKMSPQERSQDFLSDAEWDSLLDKTDQQPNPFAEAMWEMEKKKARQEQERNTRHSVDKSQDFINSGMTLITDPESDKYLKRLDK</sequence>
<reference evidence="2 3" key="1">
    <citation type="journal article" date="2010" name="Environ. Microbiol.">
        <title>Genomic analysis of oceanic cyanobacterial myoviruses compared with T4-like myoviruses from diverse hosts and environments.</title>
        <authorList>
            <person name="Sullivan M.B."/>
            <person name="Huang K.H."/>
            <person name="Ignacio-Espinoza J.C."/>
            <person name="Berlin A.M."/>
            <person name="Kelly L."/>
            <person name="Weigele P.R."/>
            <person name="DeFrancesco A.S."/>
            <person name="Kern S.E."/>
            <person name="Thompson L.R."/>
            <person name="Young S."/>
            <person name="Yandava C."/>
            <person name="Fu R."/>
            <person name="Krastins B."/>
            <person name="Chase M."/>
            <person name="Sarracino D."/>
            <person name="Osburne M.S."/>
            <person name="Henn M.R."/>
            <person name="Chisholm S.W."/>
        </authorList>
    </citation>
    <scope>NUCLEOTIDE SEQUENCE [LARGE SCALE GENOMIC DNA]</scope>
    <source>
        <strain evidence="2">6501-1</strain>
    </source>
</reference>
<feature type="region of interest" description="Disordered" evidence="1">
    <location>
        <begin position="55"/>
        <end position="84"/>
    </location>
</feature>
<accession>E3SIK9</accession>
<name>E3SIK9_9CAUD</name>
<keyword evidence="3" id="KW-1185">Reference proteome</keyword>